<protein>
    <submittedName>
        <fullName evidence="1">Uncharacterized protein</fullName>
    </submittedName>
</protein>
<accession>A0A6J4HJB6</accession>
<dbReference type="AlphaFoldDB" id="A0A6J4HJB6"/>
<name>A0A6J4HJB6_9CHLR</name>
<organism evidence="1">
    <name type="scientific">uncultured Chloroflexia bacterium</name>
    <dbReference type="NCBI Taxonomy" id="1672391"/>
    <lineage>
        <taxon>Bacteria</taxon>
        <taxon>Bacillati</taxon>
        <taxon>Chloroflexota</taxon>
        <taxon>Chloroflexia</taxon>
        <taxon>environmental samples</taxon>
    </lineage>
</organism>
<dbReference type="EMBL" id="CADCTR010000207">
    <property type="protein sequence ID" value="CAA9225392.1"/>
    <property type="molecule type" value="Genomic_DNA"/>
</dbReference>
<proteinExistence type="predicted"/>
<feature type="non-terminal residue" evidence="1">
    <location>
        <position position="1"/>
    </location>
</feature>
<reference evidence="1" key="1">
    <citation type="submission" date="2020-02" db="EMBL/GenBank/DDBJ databases">
        <authorList>
            <person name="Meier V. D."/>
        </authorList>
    </citation>
    <scope>NUCLEOTIDE SEQUENCE</scope>
    <source>
        <strain evidence="1">AVDCRST_MAG93</strain>
    </source>
</reference>
<gene>
    <name evidence="1" type="ORF">AVDCRST_MAG93-637</name>
</gene>
<sequence>QLPPGVVVPAELTVLPLNQLQPVVVMGTSDLTTTTLWITGQ</sequence>
<evidence type="ECO:0000313" key="1">
    <source>
        <dbReference type="EMBL" id="CAA9225392.1"/>
    </source>
</evidence>